<dbReference type="PANTHER" id="PTHR30435">
    <property type="entry name" value="FLAGELLAR PROTEIN"/>
    <property type="match status" value="1"/>
</dbReference>
<accession>A0A1M4UXR4</accession>
<dbReference type="InterPro" id="IPR019776">
    <property type="entry name" value="Flagellar_basal_body_rod_CS"/>
</dbReference>
<feature type="domain" description="Flagellar basal-body/hook protein C-terminal" evidence="8">
    <location>
        <begin position="95"/>
        <end position="138"/>
    </location>
</feature>
<keyword evidence="9" id="KW-0282">Flagellum</keyword>
<evidence type="ECO:0000256" key="5">
    <source>
        <dbReference type="ARBA" id="ARBA00025933"/>
    </source>
</evidence>
<name>A0A1M4UXR4_MARH1</name>
<dbReference type="InterPro" id="IPR010930">
    <property type="entry name" value="Flg_bb/hook_C_dom"/>
</dbReference>
<evidence type="ECO:0000259" key="8">
    <source>
        <dbReference type="Pfam" id="PF06429"/>
    </source>
</evidence>
<comment type="subunit">
    <text evidence="5 6">The basal body constitutes a major portion of the flagellar organelle and consists of four rings (L,P,S, and M) mounted on a central rod. The rod consists of about 26 subunits of FlgG in the distal portion, and FlgB, FlgC and FlgF are thought to build up the proximal portion of the rod with about 6 subunits each.</text>
</comment>
<keyword evidence="9" id="KW-0966">Cell projection</keyword>
<sequence length="143" mass="15885">MNINAFKIMDIAASGMTAERFRSEVISNNLANANTTRTENGGPYRRKVVTFKEVLNKELSKKDEQISGVRVSKLEEDNSPFRLVYDPGHPDADENGYVKYPNVNPLREMVDLITAQRAYEANVAVINSAKTMFNSALSIGRGA</sequence>
<proteinExistence type="inferred from homology"/>
<dbReference type="PROSITE" id="PS00588">
    <property type="entry name" value="FLAGELLA_BB_ROD"/>
    <property type="match status" value="1"/>
</dbReference>
<evidence type="ECO:0000256" key="4">
    <source>
        <dbReference type="ARBA" id="ARBA00023143"/>
    </source>
</evidence>
<feature type="domain" description="Flagellar basal body rod protein N-terminal" evidence="7">
    <location>
        <begin position="9"/>
        <end position="37"/>
    </location>
</feature>
<evidence type="ECO:0000256" key="3">
    <source>
        <dbReference type="ARBA" id="ARBA00017941"/>
    </source>
</evidence>
<dbReference type="NCBIfam" id="TIGR01395">
    <property type="entry name" value="FlgC"/>
    <property type="match status" value="1"/>
</dbReference>
<comment type="caution">
    <text evidence="9">The sequence shown here is derived from an EMBL/GenBank/DDBJ whole genome shotgun (WGS) entry which is preliminary data.</text>
</comment>
<reference evidence="9" key="1">
    <citation type="submission" date="2016-11" db="EMBL/GenBank/DDBJ databases">
        <authorList>
            <person name="Varghese N."/>
            <person name="Submissions S."/>
        </authorList>
    </citation>
    <scope>NUCLEOTIDE SEQUENCE [LARGE SCALE GENOMIC DNA]</scope>
    <source>
        <strain evidence="9">DSM 16785</strain>
    </source>
</reference>
<gene>
    <name evidence="9" type="ORF">SAMN02745164_00780</name>
</gene>
<keyword evidence="4 6" id="KW-0975">Bacterial flagellum</keyword>
<dbReference type="EMBL" id="FQUI01000009">
    <property type="protein sequence ID" value="SHE61506.1"/>
    <property type="molecule type" value="Genomic_DNA"/>
</dbReference>
<evidence type="ECO:0000313" key="10">
    <source>
        <dbReference type="Proteomes" id="UP000184334"/>
    </source>
</evidence>
<keyword evidence="10" id="KW-1185">Reference proteome</keyword>
<dbReference type="AlphaFoldDB" id="A0A1M4UXR4"/>
<dbReference type="Pfam" id="PF06429">
    <property type="entry name" value="Flg_bbr_C"/>
    <property type="match status" value="1"/>
</dbReference>
<comment type="subcellular location">
    <subcellularLocation>
        <location evidence="1 6">Bacterial flagellum basal body</location>
    </subcellularLocation>
</comment>
<comment type="similarity">
    <text evidence="2">Belongs to the flagella basal body rod proteins family.</text>
</comment>
<keyword evidence="9" id="KW-0969">Cilium</keyword>
<protein>
    <recommendedName>
        <fullName evidence="3 6">Flagellar basal-body rod protein FlgC</fullName>
    </recommendedName>
</protein>
<dbReference type="GO" id="GO:0030694">
    <property type="term" value="C:bacterial-type flagellum basal body, rod"/>
    <property type="evidence" value="ECO:0007669"/>
    <property type="project" value="UniProtKB-UniRule"/>
</dbReference>
<dbReference type="Pfam" id="PF00460">
    <property type="entry name" value="Flg_bb_rod"/>
    <property type="match status" value="1"/>
</dbReference>
<dbReference type="InterPro" id="IPR006299">
    <property type="entry name" value="FlgC"/>
</dbReference>
<organism evidence="9 10">
    <name type="scientific">Marinitoga hydrogenitolerans (strain DSM 16785 / JCM 12826 / AT1271)</name>
    <dbReference type="NCBI Taxonomy" id="1122195"/>
    <lineage>
        <taxon>Bacteria</taxon>
        <taxon>Thermotogati</taxon>
        <taxon>Thermotogota</taxon>
        <taxon>Thermotogae</taxon>
        <taxon>Petrotogales</taxon>
        <taxon>Petrotogaceae</taxon>
        <taxon>Marinitoga</taxon>
    </lineage>
</organism>
<dbReference type="PANTHER" id="PTHR30435:SF2">
    <property type="entry name" value="FLAGELLAR BASAL-BODY ROD PROTEIN FLGC"/>
    <property type="match status" value="1"/>
</dbReference>
<evidence type="ECO:0000256" key="1">
    <source>
        <dbReference type="ARBA" id="ARBA00004117"/>
    </source>
</evidence>
<dbReference type="GO" id="GO:0071978">
    <property type="term" value="P:bacterial-type flagellum-dependent swarming motility"/>
    <property type="evidence" value="ECO:0007669"/>
    <property type="project" value="TreeGrafter"/>
</dbReference>
<evidence type="ECO:0000259" key="7">
    <source>
        <dbReference type="Pfam" id="PF00460"/>
    </source>
</evidence>
<dbReference type="Proteomes" id="UP000184334">
    <property type="component" value="Unassembled WGS sequence"/>
</dbReference>
<evidence type="ECO:0000313" key="9">
    <source>
        <dbReference type="EMBL" id="SHE61506.1"/>
    </source>
</evidence>
<dbReference type="STRING" id="1122195.SAMN02745164_00780"/>
<evidence type="ECO:0000256" key="6">
    <source>
        <dbReference type="RuleBase" id="RU362062"/>
    </source>
</evidence>
<dbReference type="InterPro" id="IPR001444">
    <property type="entry name" value="Flag_bb_rod_N"/>
</dbReference>
<evidence type="ECO:0000256" key="2">
    <source>
        <dbReference type="ARBA" id="ARBA00009677"/>
    </source>
</evidence>